<feature type="domain" description="Flagellar assembly protein FliH/Type III secretion system HrpE" evidence="8">
    <location>
        <begin position="131"/>
        <end position="258"/>
    </location>
</feature>
<keyword evidence="9" id="KW-0966">Cell projection</keyword>
<evidence type="ECO:0000256" key="7">
    <source>
        <dbReference type="SAM" id="Coils"/>
    </source>
</evidence>
<proteinExistence type="inferred from homology"/>
<comment type="similarity">
    <text evidence="2">Belongs to the FliH family.</text>
</comment>
<dbReference type="PANTHER" id="PTHR34982">
    <property type="entry name" value="YOP PROTEINS TRANSLOCATION PROTEIN L"/>
    <property type="match status" value="1"/>
</dbReference>
<dbReference type="OrthoDB" id="19020at2"/>
<evidence type="ECO:0000256" key="6">
    <source>
        <dbReference type="ARBA" id="ARBA00023225"/>
    </source>
</evidence>
<comment type="function">
    <text evidence="1">Needed for flagellar regrowth and assembly.</text>
</comment>
<dbReference type="PANTHER" id="PTHR34982:SF1">
    <property type="entry name" value="FLAGELLAR ASSEMBLY PROTEIN FLIH"/>
    <property type="match status" value="1"/>
</dbReference>
<dbReference type="EMBL" id="RHHQ01000004">
    <property type="protein sequence ID" value="RNB91878.1"/>
    <property type="molecule type" value="Genomic_DNA"/>
</dbReference>
<keyword evidence="4" id="KW-1005">Bacterial flagellum biogenesis</keyword>
<dbReference type="AlphaFoldDB" id="A0A3M8DUL9"/>
<evidence type="ECO:0000313" key="10">
    <source>
        <dbReference type="Proteomes" id="UP000271031"/>
    </source>
</evidence>
<dbReference type="InterPro" id="IPR018035">
    <property type="entry name" value="Flagellar_FliH/T3SS_HrpE"/>
</dbReference>
<keyword evidence="6" id="KW-1006">Bacterial flagellum protein export</keyword>
<evidence type="ECO:0000256" key="3">
    <source>
        <dbReference type="ARBA" id="ARBA00022448"/>
    </source>
</evidence>
<accession>A0A3M8DUL9</accession>
<keyword evidence="10" id="KW-1185">Reference proteome</keyword>
<reference evidence="9 10" key="1">
    <citation type="submission" date="2018-10" db="EMBL/GenBank/DDBJ databases">
        <title>Phylogenomics of Brevibacillus.</title>
        <authorList>
            <person name="Dunlap C."/>
        </authorList>
    </citation>
    <scope>NUCLEOTIDE SEQUENCE [LARGE SCALE GENOMIC DNA]</scope>
    <source>
        <strain evidence="9 10">JCM 15716</strain>
    </source>
</reference>
<keyword evidence="9" id="KW-0282">Flagellum</keyword>
<name>A0A3M8DUL9_9BACL</name>
<protein>
    <submittedName>
        <fullName evidence="9">Flagellar assembly protein FliH</fullName>
    </submittedName>
</protein>
<dbReference type="GO" id="GO:0044781">
    <property type="term" value="P:bacterial-type flagellum organization"/>
    <property type="evidence" value="ECO:0007669"/>
    <property type="project" value="UniProtKB-KW"/>
</dbReference>
<keyword evidence="9" id="KW-0969">Cilium</keyword>
<evidence type="ECO:0000256" key="5">
    <source>
        <dbReference type="ARBA" id="ARBA00022927"/>
    </source>
</evidence>
<keyword evidence="7" id="KW-0175">Coiled coil</keyword>
<comment type="caution">
    <text evidence="9">The sequence shown here is derived from an EMBL/GenBank/DDBJ whole genome shotgun (WGS) entry which is preliminary data.</text>
</comment>
<evidence type="ECO:0000259" key="8">
    <source>
        <dbReference type="Pfam" id="PF02108"/>
    </source>
</evidence>
<organism evidence="9 10">
    <name type="scientific">Brevibacillus fluminis</name>
    <dbReference type="NCBI Taxonomy" id="511487"/>
    <lineage>
        <taxon>Bacteria</taxon>
        <taxon>Bacillati</taxon>
        <taxon>Bacillota</taxon>
        <taxon>Bacilli</taxon>
        <taxon>Bacillales</taxon>
        <taxon>Paenibacillaceae</taxon>
        <taxon>Brevibacillus</taxon>
    </lineage>
</organism>
<dbReference type="GO" id="GO:0005829">
    <property type="term" value="C:cytosol"/>
    <property type="evidence" value="ECO:0007669"/>
    <property type="project" value="TreeGrafter"/>
</dbReference>
<dbReference type="InterPro" id="IPR051472">
    <property type="entry name" value="T3SS_Stator/FliH"/>
</dbReference>
<gene>
    <name evidence="9" type="ORF">EDM56_03765</name>
</gene>
<dbReference type="Pfam" id="PF02108">
    <property type="entry name" value="FliH"/>
    <property type="match status" value="1"/>
</dbReference>
<feature type="coiled-coil region" evidence="7">
    <location>
        <begin position="118"/>
        <end position="145"/>
    </location>
</feature>
<feature type="coiled-coil region" evidence="7">
    <location>
        <begin position="46"/>
        <end position="92"/>
    </location>
</feature>
<keyword evidence="3" id="KW-0813">Transport</keyword>
<dbReference type="GO" id="GO:0015031">
    <property type="term" value="P:protein transport"/>
    <property type="evidence" value="ECO:0007669"/>
    <property type="project" value="UniProtKB-KW"/>
</dbReference>
<evidence type="ECO:0000256" key="4">
    <source>
        <dbReference type="ARBA" id="ARBA00022795"/>
    </source>
</evidence>
<dbReference type="Proteomes" id="UP000271031">
    <property type="component" value="Unassembled WGS sequence"/>
</dbReference>
<evidence type="ECO:0000256" key="2">
    <source>
        <dbReference type="ARBA" id="ARBA00006602"/>
    </source>
</evidence>
<keyword evidence="5" id="KW-0653">Protein transport</keyword>
<evidence type="ECO:0000256" key="1">
    <source>
        <dbReference type="ARBA" id="ARBA00003041"/>
    </source>
</evidence>
<evidence type="ECO:0000313" key="9">
    <source>
        <dbReference type="EMBL" id="RNB91878.1"/>
    </source>
</evidence>
<sequence>MISLSRIFKASSYQHSDEKILLSVKASLPLKTEDLGERLQESEKYLNEVQLEAQTILRDAEEMAKRILAEAVEQAELNKNQAEADFQQWTQEQRRQAEVQIEQDRQQARQEGYQQGLIEGKQQALQEEEQTVQMAKQVLEKAYAEKRTIIAEAEPFLVDLSTEIARKIIGDELELDQMKKLELVGRYLRRSRVHGEISLYVNHANYPFLSEYRQQLASLFDGQAELQIFPDHTVKDEGCVIRTPLGSIDARIDTQLTEIKQALIEIARGSEADEPS</sequence>